<name>A0ABR0VSB5_REHGL</name>
<evidence type="ECO:0000313" key="3">
    <source>
        <dbReference type="Proteomes" id="UP001318860"/>
    </source>
</evidence>
<feature type="compositionally biased region" description="Polar residues" evidence="1">
    <location>
        <begin position="10"/>
        <end position="27"/>
    </location>
</feature>
<keyword evidence="3" id="KW-1185">Reference proteome</keyword>
<protein>
    <submittedName>
        <fullName evidence="2">Uncharacterized protein</fullName>
    </submittedName>
</protein>
<comment type="caution">
    <text evidence="2">The sequence shown here is derived from an EMBL/GenBank/DDBJ whole genome shotgun (WGS) entry which is preliminary data.</text>
</comment>
<gene>
    <name evidence="2" type="ORF">DH2020_029084</name>
</gene>
<dbReference type="EMBL" id="JABTTQ020000881">
    <property type="protein sequence ID" value="KAK6137176.1"/>
    <property type="molecule type" value="Genomic_DNA"/>
</dbReference>
<accession>A0ABR0VSB5</accession>
<dbReference type="Proteomes" id="UP001318860">
    <property type="component" value="Unassembled WGS sequence"/>
</dbReference>
<evidence type="ECO:0000313" key="2">
    <source>
        <dbReference type="EMBL" id="KAK6137176.1"/>
    </source>
</evidence>
<reference evidence="2 3" key="1">
    <citation type="journal article" date="2021" name="Comput. Struct. Biotechnol. J.">
        <title>De novo genome assembly of the potent medicinal plant Rehmannia glutinosa using nanopore technology.</title>
        <authorList>
            <person name="Ma L."/>
            <person name="Dong C."/>
            <person name="Song C."/>
            <person name="Wang X."/>
            <person name="Zheng X."/>
            <person name="Niu Y."/>
            <person name="Chen S."/>
            <person name="Feng W."/>
        </authorList>
    </citation>
    <scope>NUCLEOTIDE SEQUENCE [LARGE SCALE GENOMIC DNA]</scope>
    <source>
        <strain evidence="2">DH-2019</strain>
    </source>
</reference>
<proteinExistence type="predicted"/>
<evidence type="ECO:0000256" key="1">
    <source>
        <dbReference type="SAM" id="MobiDB-lite"/>
    </source>
</evidence>
<sequence length="95" mass="10383">MEEIPRSSVEDVTSGLSAKQSATSRHSSFWAYTNIQKDGNPLIDNKGASNMACPKARRKVGVRDEVTETSHVDVDTLRIHSTEKDPVIDPASLDS</sequence>
<organism evidence="2 3">
    <name type="scientific">Rehmannia glutinosa</name>
    <name type="common">Chinese foxglove</name>
    <dbReference type="NCBI Taxonomy" id="99300"/>
    <lineage>
        <taxon>Eukaryota</taxon>
        <taxon>Viridiplantae</taxon>
        <taxon>Streptophyta</taxon>
        <taxon>Embryophyta</taxon>
        <taxon>Tracheophyta</taxon>
        <taxon>Spermatophyta</taxon>
        <taxon>Magnoliopsida</taxon>
        <taxon>eudicotyledons</taxon>
        <taxon>Gunneridae</taxon>
        <taxon>Pentapetalae</taxon>
        <taxon>asterids</taxon>
        <taxon>lamiids</taxon>
        <taxon>Lamiales</taxon>
        <taxon>Orobanchaceae</taxon>
        <taxon>Rehmannieae</taxon>
        <taxon>Rehmannia</taxon>
    </lineage>
</organism>
<feature type="region of interest" description="Disordered" evidence="1">
    <location>
        <begin position="1"/>
        <end position="27"/>
    </location>
</feature>